<proteinExistence type="predicted"/>
<gene>
    <name evidence="3" type="ORF">HMPREF9630_00429</name>
</gene>
<evidence type="ECO:0000256" key="1">
    <source>
        <dbReference type="SAM" id="MobiDB-lite"/>
    </source>
</evidence>
<reference evidence="3 4" key="1">
    <citation type="submission" date="2012-05" db="EMBL/GenBank/DDBJ databases">
        <title>The Genome Sequence of Eubacteriaceae bacterium CM2.</title>
        <authorList>
            <consortium name="The Broad Institute Genome Sequencing Platform"/>
            <person name="Earl A."/>
            <person name="Ward D."/>
            <person name="Feldgarden M."/>
            <person name="Gevers D."/>
            <person name="Sizova M."/>
            <person name="Hazen A."/>
            <person name="Epstein S."/>
            <person name="Walker B."/>
            <person name="Young S.K."/>
            <person name="Zeng Q."/>
            <person name="Gargeya S."/>
            <person name="Fitzgerald M."/>
            <person name="Haas B."/>
            <person name="Abouelleil A."/>
            <person name="Alvarado L."/>
            <person name="Arachchi H.M."/>
            <person name="Berlin A."/>
            <person name="Chapman S.B."/>
            <person name="Goldberg J."/>
            <person name="Griggs A."/>
            <person name="Gujja S."/>
            <person name="Hansen M."/>
            <person name="Howarth C."/>
            <person name="Imamovic A."/>
            <person name="Larimer J."/>
            <person name="McCowen C."/>
            <person name="Montmayeur A."/>
            <person name="Murphy C."/>
            <person name="Neiman D."/>
            <person name="Pearson M."/>
            <person name="Priest M."/>
            <person name="Roberts A."/>
            <person name="Saif S."/>
            <person name="Shea T."/>
            <person name="Sisk P."/>
            <person name="Sykes S."/>
            <person name="Wortman J."/>
            <person name="Nusbaum C."/>
            <person name="Birren B."/>
        </authorList>
    </citation>
    <scope>NUCLEOTIDE SEQUENCE [LARGE SCALE GENOMIC DNA]</scope>
    <source>
        <strain evidence="3 4">CM2</strain>
    </source>
</reference>
<dbReference type="Proteomes" id="UP000017818">
    <property type="component" value="Unassembled WGS sequence"/>
</dbReference>
<feature type="compositionally biased region" description="Polar residues" evidence="1">
    <location>
        <begin position="96"/>
        <end position="109"/>
    </location>
</feature>
<evidence type="ECO:0000313" key="4">
    <source>
        <dbReference type="Proteomes" id="UP000017818"/>
    </source>
</evidence>
<sequence>MKFNPIIYIFLNYIFAMLTLIYAILNKISLIEYISDTIFILICVNIIYTLVHFILSSLRIENDNINGDGNTFKLDIDASEDEIKDLLKENPESKNIENTSNYIDNNSSSQEKENYEFDEIDFNRSNGQDF</sequence>
<organism evidence="3 4">
    <name type="scientific">Peptoanaerobacter stomatis</name>
    <dbReference type="NCBI Taxonomy" id="796937"/>
    <lineage>
        <taxon>Bacteria</taxon>
        <taxon>Bacillati</taxon>
        <taxon>Bacillota</taxon>
        <taxon>Clostridia</taxon>
        <taxon>Peptostreptococcales</taxon>
        <taxon>Filifactoraceae</taxon>
        <taxon>Peptoanaerobacter</taxon>
    </lineage>
</organism>
<evidence type="ECO:0000256" key="2">
    <source>
        <dbReference type="SAM" id="Phobius"/>
    </source>
</evidence>
<keyword evidence="2" id="KW-0472">Membrane</keyword>
<keyword evidence="2" id="KW-0812">Transmembrane</keyword>
<comment type="caution">
    <text evidence="3">The sequence shown here is derived from an EMBL/GenBank/DDBJ whole genome shotgun (WGS) entry which is preliminary data.</text>
</comment>
<name>V9HUD5_9FIRM</name>
<dbReference type="EMBL" id="AFZF02000004">
    <property type="protein sequence ID" value="EHL17262.1"/>
    <property type="molecule type" value="Genomic_DNA"/>
</dbReference>
<accession>V9HUD5</accession>
<protein>
    <submittedName>
        <fullName evidence="3">Uncharacterized protein</fullName>
    </submittedName>
</protein>
<dbReference type="AlphaFoldDB" id="V9HUD5"/>
<feature type="region of interest" description="Disordered" evidence="1">
    <location>
        <begin position="89"/>
        <end position="130"/>
    </location>
</feature>
<dbReference type="HOGENOM" id="CLU_1904749_0_0_9"/>
<feature type="transmembrane region" description="Helical" evidence="2">
    <location>
        <begin position="6"/>
        <end position="25"/>
    </location>
</feature>
<feature type="transmembrane region" description="Helical" evidence="2">
    <location>
        <begin position="37"/>
        <end position="55"/>
    </location>
</feature>
<evidence type="ECO:0000313" key="3">
    <source>
        <dbReference type="EMBL" id="EHL17262.1"/>
    </source>
</evidence>
<dbReference type="RefSeq" id="WP_009527066.1">
    <property type="nucleotide sequence ID" value="NZ_JH815225.1"/>
</dbReference>
<keyword evidence="2" id="KW-1133">Transmembrane helix</keyword>